<dbReference type="AlphaFoldDB" id="A0A199V2T2"/>
<proteinExistence type="predicted"/>
<accession>A0A199V2T2</accession>
<dbReference type="Proteomes" id="UP000092600">
    <property type="component" value="Unassembled WGS sequence"/>
</dbReference>
<evidence type="ECO:0000313" key="2">
    <source>
        <dbReference type="Proteomes" id="UP000092600"/>
    </source>
</evidence>
<protein>
    <submittedName>
        <fullName evidence="1">Uncharacterized protein</fullName>
    </submittedName>
</protein>
<dbReference type="EMBL" id="LSRQ01003501">
    <property type="protein sequence ID" value="OAY71364.1"/>
    <property type="molecule type" value="Genomic_DNA"/>
</dbReference>
<evidence type="ECO:0000313" key="1">
    <source>
        <dbReference type="EMBL" id="OAY71364.1"/>
    </source>
</evidence>
<gene>
    <name evidence="1" type="ORF">ACMD2_22786</name>
</gene>
<reference evidence="1 2" key="1">
    <citation type="journal article" date="2016" name="DNA Res.">
        <title>The draft genome of MD-2 pineapple using hybrid error correction of long reads.</title>
        <authorList>
            <person name="Redwan R.M."/>
            <person name="Saidin A."/>
            <person name="Kumar S.V."/>
        </authorList>
    </citation>
    <scope>NUCLEOTIDE SEQUENCE [LARGE SCALE GENOMIC DNA]</scope>
    <source>
        <strain evidence="2">cv. MD2</strain>
        <tissue evidence="1">Leaf</tissue>
    </source>
</reference>
<organism evidence="1 2">
    <name type="scientific">Ananas comosus</name>
    <name type="common">Pineapple</name>
    <name type="synonym">Ananas ananas</name>
    <dbReference type="NCBI Taxonomy" id="4615"/>
    <lineage>
        <taxon>Eukaryota</taxon>
        <taxon>Viridiplantae</taxon>
        <taxon>Streptophyta</taxon>
        <taxon>Embryophyta</taxon>
        <taxon>Tracheophyta</taxon>
        <taxon>Spermatophyta</taxon>
        <taxon>Magnoliopsida</taxon>
        <taxon>Liliopsida</taxon>
        <taxon>Poales</taxon>
        <taxon>Bromeliaceae</taxon>
        <taxon>Bromelioideae</taxon>
        <taxon>Ananas</taxon>
    </lineage>
</organism>
<sequence>MALVASGSENLRRRLNAQKMCNLFNSCVGWCFAAFVRNRVIRRMKHNIEGVTFAFICEI</sequence>
<name>A0A199V2T2_ANACO</name>
<comment type="caution">
    <text evidence="1">The sequence shown here is derived from an EMBL/GenBank/DDBJ whole genome shotgun (WGS) entry which is preliminary data.</text>
</comment>